<dbReference type="Pfam" id="PF00877">
    <property type="entry name" value="NLPC_P60"/>
    <property type="match status" value="1"/>
</dbReference>
<feature type="domain" description="SH3b2-type SH3" evidence="8">
    <location>
        <begin position="201"/>
        <end position="242"/>
    </location>
</feature>
<protein>
    <submittedName>
        <fullName evidence="10">Glycoside hydrolase</fullName>
    </submittedName>
</protein>
<evidence type="ECO:0000259" key="6">
    <source>
        <dbReference type="Pfam" id="PF12912"/>
    </source>
</evidence>
<dbReference type="PROSITE" id="PS51257">
    <property type="entry name" value="PROKAR_LIPOPROTEIN"/>
    <property type="match status" value="1"/>
</dbReference>
<dbReference type="Pfam" id="PF12914">
    <property type="entry name" value="SH3_7"/>
    <property type="match status" value="1"/>
</dbReference>
<evidence type="ECO:0000256" key="4">
    <source>
        <dbReference type="ARBA" id="ARBA00022807"/>
    </source>
</evidence>
<dbReference type="InterPro" id="IPR039439">
    <property type="entry name" value="SH3b1_dom"/>
</dbReference>
<dbReference type="InterPro" id="IPR025606">
    <property type="entry name" value="NLPC/P60_N_dom"/>
</dbReference>
<evidence type="ECO:0000313" key="11">
    <source>
        <dbReference type="Proteomes" id="UP000535509"/>
    </source>
</evidence>
<dbReference type="GO" id="GO:0008234">
    <property type="term" value="F:cysteine-type peptidase activity"/>
    <property type="evidence" value="ECO:0007669"/>
    <property type="project" value="UniProtKB-KW"/>
</dbReference>
<keyword evidence="3 10" id="KW-0378">Hydrolase</keyword>
<comment type="similarity">
    <text evidence="1">Belongs to the peptidase C40 family.</text>
</comment>
<dbReference type="Gene3D" id="3.30.1380.10">
    <property type="match status" value="1"/>
</dbReference>
<evidence type="ECO:0000256" key="3">
    <source>
        <dbReference type="ARBA" id="ARBA00022801"/>
    </source>
</evidence>
<feature type="domain" description="SH3b1" evidence="7">
    <location>
        <begin position="138"/>
        <end position="189"/>
    </location>
</feature>
<dbReference type="OMA" id="PFDYLQE"/>
<dbReference type="SUPFAM" id="SSF54001">
    <property type="entry name" value="Cysteine proteinases"/>
    <property type="match status" value="1"/>
</dbReference>
<sequence length="646" mass="74499">MKRLVYSVLVLFFVGCAPKIDQIPQPEPILSLKFEQNASILPDLGKSIKANEFELLSKFFSVWNDEIKESKNELMWAFNIYKNSPNKKYYGESKLPRSDEWFLAQKNNANFDKFKSILQPAITIANTEVRDFPTIEKLFLDPSKAGEGYPFDYLQESVLGAFHPLLVSHFSKDGAWAFVKSDSLWGFVRSKDIKLLTKSEADEFQRYKFAVFTKDNEAIKDENGNFLFYSRIGSIFPYDSEDYFSFKFKNNFTISKEYAKQFQTINSQNLKTTLNELLGQNYGWGGENKLRDCSLFIKDYFSSFGVWLPRNSKAQGQIGRVINLKNLTNNEKKDMIKKYAIPFLTLLYMPGHIMIYAGDINGTLTSVHDSWGIKTKDNGRAMIGKIAITDLEIGKGNESISDEALLLSKITSMNIIIQDEKSAFQNGYGVKIEDNKVIFDDNSSMIFDDGKQKTYDELIKRPSIKDMLAYDYPLLEPLDAKLIDAGRFRNEQFFSKIYGKTKNEVQSNLIDVVWLKNSVNKTFKFNSKNGAAKALQKVSDELDFMVKNNPNLLKYLDNPAGTFNYRKISKTDLLSAHSWGIAIDINVNMSDYWQWSKDGKYHNNIPKDIVEVFEKNGFIWGGRWEHFDTMHFEYRPEFSQIWLNKG</sequence>
<dbReference type="InterPro" id="IPR026864">
    <property type="entry name" value="SH3b2-type_SH3"/>
</dbReference>
<evidence type="ECO:0000259" key="9">
    <source>
        <dbReference type="Pfam" id="PF13539"/>
    </source>
</evidence>
<dbReference type="GeneID" id="61064418"/>
<evidence type="ECO:0000256" key="2">
    <source>
        <dbReference type="ARBA" id="ARBA00022670"/>
    </source>
</evidence>
<dbReference type="EMBL" id="AABTCC010000004">
    <property type="protein sequence ID" value="EAI8858632.1"/>
    <property type="molecule type" value="Genomic_DNA"/>
</dbReference>
<dbReference type="InterPro" id="IPR000064">
    <property type="entry name" value="NLP_P60_dom"/>
</dbReference>
<feature type="domain" description="NLPC/P60 N-terminal" evidence="6">
    <location>
        <begin position="9"/>
        <end position="114"/>
    </location>
</feature>
<comment type="caution">
    <text evidence="10">The sequence shown here is derived from an EMBL/GenBank/DDBJ whole genome shotgun (WGS) entry which is preliminary data.</text>
</comment>
<dbReference type="GO" id="GO:0006508">
    <property type="term" value="P:proteolysis"/>
    <property type="evidence" value="ECO:0007669"/>
    <property type="project" value="UniProtKB-KW"/>
</dbReference>
<proteinExistence type="inferred from homology"/>
<keyword evidence="2" id="KW-0645">Protease</keyword>
<dbReference type="SUPFAM" id="SSF55166">
    <property type="entry name" value="Hedgehog/DD-peptidase"/>
    <property type="match status" value="1"/>
</dbReference>
<dbReference type="InterPro" id="IPR009045">
    <property type="entry name" value="Zn_M74/Hedgehog-like"/>
</dbReference>
<dbReference type="Pfam" id="PF12913">
    <property type="entry name" value="SH3_6"/>
    <property type="match status" value="1"/>
</dbReference>
<gene>
    <name evidence="10" type="ORF">CX802_02040</name>
</gene>
<dbReference type="InterPro" id="IPR038765">
    <property type="entry name" value="Papain-like_cys_pep_sf"/>
</dbReference>
<name>A0A5L8KPL6_CAMFE</name>
<feature type="domain" description="Peptidase M15C" evidence="9">
    <location>
        <begin position="572"/>
        <end position="634"/>
    </location>
</feature>
<reference evidence="10 11" key="1">
    <citation type="submission" date="2018-06" db="EMBL/GenBank/DDBJ databases">
        <authorList>
            <consortium name="PulseNet: The National Subtyping Network for Foodborne Disease Surveillance"/>
            <person name="Tarr C.L."/>
            <person name="Trees E."/>
            <person name="Katz L.S."/>
            <person name="Carleton-Romer H.A."/>
            <person name="Stroika S."/>
            <person name="Kucerova Z."/>
            <person name="Roache K.F."/>
            <person name="Sabol A.L."/>
            <person name="Besser J."/>
            <person name="Gerner-Smidt P."/>
        </authorList>
    </citation>
    <scope>NUCLEOTIDE SEQUENCE [LARGE SCALE GENOMIC DNA]</scope>
    <source>
        <strain evidence="10 11">PNUSAC001503</strain>
    </source>
</reference>
<dbReference type="Gene3D" id="3.90.1720.10">
    <property type="entry name" value="endopeptidase domain like (from Nostoc punctiforme)"/>
    <property type="match status" value="1"/>
</dbReference>
<dbReference type="RefSeq" id="WP_011731873.1">
    <property type="nucleotide sequence ID" value="NZ_AACCWR020000013.1"/>
</dbReference>
<organism evidence="10 11">
    <name type="scientific">Campylobacter fetus</name>
    <dbReference type="NCBI Taxonomy" id="196"/>
    <lineage>
        <taxon>Bacteria</taxon>
        <taxon>Pseudomonadati</taxon>
        <taxon>Campylobacterota</taxon>
        <taxon>Epsilonproteobacteria</taxon>
        <taxon>Campylobacterales</taxon>
        <taxon>Campylobacteraceae</taxon>
        <taxon>Campylobacter</taxon>
    </lineage>
</organism>
<accession>A0A5L8KPL6</accession>
<evidence type="ECO:0000259" key="7">
    <source>
        <dbReference type="Pfam" id="PF12913"/>
    </source>
</evidence>
<keyword evidence="4" id="KW-0788">Thiol protease</keyword>
<dbReference type="InterPro" id="IPR039561">
    <property type="entry name" value="Peptidase_M15C"/>
</dbReference>
<dbReference type="AlphaFoldDB" id="A0A5L8KPL6"/>
<keyword evidence="11" id="KW-1185">Reference proteome</keyword>
<evidence type="ECO:0000313" key="10">
    <source>
        <dbReference type="EMBL" id="EAI8858632.1"/>
    </source>
</evidence>
<dbReference type="Pfam" id="PF13539">
    <property type="entry name" value="Peptidase_M15_4"/>
    <property type="match status" value="1"/>
</dbReference>
<feature type="domain" description="NlpC/P60" evidence="5">
    <location>
        <begin position="279"/>
        <end position="359"/>
    </location>
</feature>
<dbReference type="Pfam" id="PF12912">
    <property type="entry name" value="N_NLPC_P60"/>
    <property type="match status" value="1"/>
</dbReference>
<evidence type="ECO:0000256" key="1">
    <source>
        <dbReference type="ARBA" id="ARBA00007074"/>
    </source>
</evidence>
<evidence type="ECO:0000259" key="5">
    <source>
        <dbReference type="Pfam" id="PF00877"/>
    </source>
</evidence>
<dbReference type="Proteomes" id="UP000535509">
    <property type="component" value="Unassembled WGS sequence"/>
</dbReference>
<evidence type="ECO:0000259" key="8">
    <source>
        <dbReference type="Pfam" id="PF12914"/>
    </source>
</evidence>